<evidence type="ECO:0000259" key="3">
    <source>
        <dbReference type="Pfam" id="PF13473"/>
    </source>
</evidence>
<dbReference type="PANTHER" id="PTHR38439:SF3">
    <property type="entry name" value="COPPER-RESISTANT CUPROPROTEIN COPI"/>
    <property type="match status" value="1"/>
</dbReference>
<name>A0ABU2JEG5_9ACTN</name>
<keyword evidence="2" id="KW-0186">Copper</keyword>
<dbReference type="SUPFAM" id="SSF49503">
    <property type="entry name" value="Cupredoxins"/>
    <property type="match status" value="1"/>
</dbReference>
<organism evidence="4 5">
    <name type="scientific">Jatrophihabitans lederbergiae</name>
    <dbReference type="NCBI Taxonomy" id="3075547"/>
    <lineage>
        <taxon>Bacteria</taxon>
        <taxon>Bacillati</taxon>
        <taxon>Actinomycetota</taxon>
        <taxon>Actinomycetes</taxon>
        <taxon>Jatrophihabitantales</taxon>
        <taxon>Jatrophihabitantaceae</taxon>
        <taxon>Jatrophihabitans</taxon>
    </lineage>
</organism>
<accession>A0ABU2JEG5</accession>
<sequence length="148" mass="15563">MPIPSWTRPVTGHRRAPACVCAAATAAVLLTGCQTESAINRNPHEGATTASAQAGVQQVTITTDQTYRFYPSTITVHPGKVKITLKHTGTGAPHDWSLQGFPADNVPLIDPGETRSVEFTAPAPGTYTFVCTIHIAQGQTGKLVVLGS</sequence>
<dbReference type="Proteomes" id="UP001183176">
    <property type="component" value="Unassembled WGS sequence"/>
</dbReference>
<proteinExistence type="predicted"/>
<gene>
    <name evidence="4" type="ORF">RM423_18535</name>
</gene>
<keyword evidence="1" id="KW-0479">Metal-binding</keyword>
<dbReference type="InterPro" id="IPR028096">
    <property type="entry name" value="EfeO_Cupredoxin"/>
</dbReference>
<dbReference type="InterPro" id="IPR008972">
    <property type="entry name" value="Cupredoxin"/>
</dbReference>
<dbReference type="InterPro" id="IPR050845">
    <property type="entry name" value="Cu-binding_ET"/>
</dbReference>
<protein>
    <submittedName>
        <fullName evidence="4">Cupredoxin domain-containing protein</fullName>
    </submittedName>
</protein>
<evidence type="ECO:0000256" key="2">
    <source>
        <dbReference type="ARBA" id="ARBA00023008"/>
    </source>
</evidence>
<dbReference type="Pfam" id="PF13473">
    <property type="entry name" value="Cupredoxin_1"/>
    <property type="match status" value="1"/>
</dbReference>
<comment type="caution">
    <text evidence="4">The sequence shown here is derived from an EMBL/GenBank/DDBJ whole genome shotgun (WGS) entry which is preliminary data.</text>
</comment>
<dbReference type="EMBL" id="JAVREH010000037">
    <property type="protein sequence ID" value="MDT0263384.1"/>
    <property type="molecule type" value="Genomic_DNA"/>
</dbReference>
<dbReference type="PANTHER" id="PTHR38439">
    <property type="entry name" value="AURACYANIN-B"/>
    <property type="match status" value="1"/>
</dbReference>
<evidence type="ECO:0000313" key="4">
    <source>
        <dbReference type="EMBL" id="MDT0263384.1"/>
    </source>
</evidence>
<evidence type="ECO:0000256" key="1">
    <source>
        <dbReference type="ARBA" id="ARBA00022723"/>
    </source>
</evidence>
<keyword evidence="5" id="KW-1185">Reference proteome</keyword>
<feature type="domain" description="EfeO-type cupredoxin-like" evidence="3">
    <location>
        <begin position="49"/>
        <end position="145"/>
    </location>
</feature>
<evidence type="ECO:0000313" key="5">
    <source>
        <dbReference type="Proteomes" id="UP001183176"/>
    </source>
</evidence>
<dbReference type="RefSeq" id="WP_311424531.1">
    <property type="nucleotide sequence ID" value="NZ_JAVREH010000037.1"/>
</dbReference>
<dbReference type="Gene3D" id="2.60.40.420">
    <property type="entry name" value="Cupredoxins - blue copper proteins"/>
    <property type="match status" value="1"/>
</dbReference>
<reference evidence="5" key="1">
    <citation type="submission" date="2023-07" db="EMBL/GenBank/DDBJ databases">
        <title>30 novel species of actinomycetes from the DSMZ collection.</title>
        <authorList>
            <person name="Nouioui I."/>
        </authorList>
    </citation>
    <scope>NUCLEOTIDE SEQUENCE [LARGE SCALE GENOMIC DNA]</scope>
    <source>
        <strain evidence="5">DSM 44399</strain>
    </source>
</reference>